<evidence type="ECO:0000313" key="1">
    <source>
        <dbReference type="EMBL" id="AEN03745.1"/>
    </source>
</evidence>
<dbReference type="RefSeq" id="YP_004821509.1">
    <property type="nucleotide sequence ID" value="NC_015960.1"/>
</dbReference>
<protein>
    <submittedName>
        <fullName evidence="1">Toll/IL-receptor-like protein</fullName>
    </submittedName>
</protein>
<gene>
    <name evidence="1" type="ORF">YKV156</name>
</gene>
<dbReference type="OrthoDB" id="15520at10239"/>
<dbReference type="GeneID" id="11107291"/>
<dbReference type="InterPro" id="IPR043018">
    <property type="entry name" value="Poxvirus_sf"/>
</dbReference>
<dbReference type="KEGG" id="vg:11107291"/>
<evidence type="ECO:0000313" key="2">
    <source>
        <dbReference type="Proteomes" id="UP000164653"/>
    </source>
</evidence>
<dbReference type="InterPro" id="IPR022819">
    <property type="entry name" value="Poxvirus_Bcl-2-like"/>
</dbReference>
<accession>G3EI48</accession>
<dbReference type="Gene3D" id="1.10.437.20">
    <property type="entry name" value="dsDNA poxvirus"/>
    <property type="match status" value="1"/>
</dbReference>
<dbReference type="Pfam" id="PF06227">
    <property type="entry name" value="Poxv_Bcl-2-like"/>
    <property type="match status" value="1"/>
</dbReference>
<dbReference type="Proteomes" id="UP000164653">
    <property type="component" value="Segment"/>
</dbReference>
<sequence>MDIKVSINISSDKVTIETSNNNYTLLSKTVDNYYSLSYDYLEYNDLLDRDNISLILKEYFMYKGLLGLDINHGRLFKEIRKFEDKITQYGNIDEIKEKLKLSSNEGVSNFIKYIKLQKDINSLTVYDCIDIIGLCSHVIDIWRKDKYYNRWKYCINIINIFINDTMLDKIKKLLQNILIYEEMN</sequence>
<reference evidence="1 2" key="1">
    <citation type="journal article" date="2011" name="J. Virol.">
        <title>The genome of yoka poxvirus.</title>
        <authorList>
            <person name="Zhao G."/>
            <person name="Droit L."/>
            <person name="Tesh R.B."/>
            <person name="Popov V.L."/>
            <person name="Little N.S."/>
            <person name="Upton C."/>
            <person name="Virgin H.W."/>
            <person name="Wang D."/>
        </authorList>
    </citation>
    <scope>NUCLEOTIDE SEQUENCE [LARGE SCALE GENOMIC DNA]</scope>
    <source>
        <strain evidence="1">DakArB 4268</strain>
    </source>
</reference>
<organism evidence="1 2">
    <name type="scientific">Yokapox virus</name>
    <dbReference type="NCBI Taxonomy" id="1076255"/>
    <lineage>
        <taxon>Viruses</taxon>
        <taxon>Varidnaviria</taxon>
        <taxon>Bamfordvirae</taxon>
        <taxon>Nucleocytoviricota</taxon>
        <taxon>Pokkesviricetes</taxon>
        <taxon>Chitovirales</taxon>
        <taxon>Poxviridae</taxon>
        <taxon>Chordopoxvirinae</taxon>
        <taxon>Centapoxvirus</taxon>
        <taxon>Centapoxvirus yokapox</taxon>
    </lineage>
</organism>
<proteinExistence type="predicted"/>
<keyword evidence="2" id="KW-1185">Reference proteome</keyword>
<name>G3EI48_9POXV</name>
<dbReference type="EMBL" id="HQ849551">
    <property type="protein sequence ID" value="AEN03745.1"/>
    <property type="molecule type" value="Genomic_DNA"/>
</dbReference>